<evidence type="ECO:0000313" key="1">
    <source>
        <dbReference type="EMBL" id="AVX43098.1"/>
    </source>
</evidence>
<dbReference type="Pfam" id="PF13578">
    <property type="entry name" value="Methyltransf_24"/>
    <property type="match status" value="1"/>
</dbReference>
<name>A0A2R4NXG0_9BACT</name>
<reference evidence="1 2" key="1">
    <citation type="journal article" date="2018" name="Emerg. Microbes Infect.">
        <title>Genomic analysis of oral Campylobacter concisus strains identified a potential bacterial molecular marker associated with active Crohn's disease.</title>
        <authorList>
            <person name="Liu F."/>
            <person name="Ma R."/>
            <person name="Tay C.Y.A."/>
            <person name="Octavia S."/>
            <person name="Lan R."/>
            <person name="Chung H.K.L."/>
            <person name="Riordan S.M."/>
            <person name="Grimm M.C."/>
            <person name="Leong R.W."/>
            <person name="Tanaka M.M."/>
            <person name="Connor S."/>
            <person name="Zhang L."/>
        </authorList>
    </citation>
    <scope>NUCLEOTIDE SEQUENCE [LARGE SCALE GENOMIC DNA]</scope>
    <source>
        <strain evidence="1 2">P2CDO4</strain>
    </source>
</reference>
<keyword evidence="1" id="KW-0808">Transferase</keyword>
<gene>
    <name evidence="1" type="ORF">CCS77_0037</name>
</gene>
<dbReference type="AlphaFoldDB" id="A0A2R4NXG0"/>
<sequence length="229" mass="27058">MTRKIIGKFIPTRIKKQLNNFKILACDYSQYQTIQNWDCVDKFRNKIPWYTYPAIEFLNTFDFSEKSVFEFGSGNSSIYWAKMAKDVVSVEHDKEWFEKVNSSLSSNQTLLYREDSEEYEKSILDFNKKFDVVIIDGIRRPQCSNLIERCLNYQSEGGIVILDNSDWFRETSKYLREKLDLIEIDFHGFGPINDYTWTTSVFITRNFRFKPIDNIQPIFSVSAIKQSGE</sequence>
<keyword evidence="1" id="KW-0489">Methyltransferase</keyword>
<dbReference type="InterPro" id="IPR029063">
    <property type="entry name" value="SAM-dependent_MTases_sf"/>
</dbReference>
<dbReference type="RefSeq" id="WP_107916205.1">
    <property type="nucleotide sequence ID" value="NZ_CP021642.1"/>
</dbReference>
<accession>A0A2R4NXG0</accession>
<dbReference type="EMBL" id="CP021642">
    <property type="protein sequence ID" value="AVX43098.1"/>
    <property type="molecule type" value="Genomic_DNA"/>
</dbReference>
<dbReference type="GO" id="GO:0032259">
    <property type="term" value="P:methylation"/>
    <property type="evidence" value="ECO:0007669"/>
    <property type="project" value="UniProtKB-KW"/>
</dbReference>
<dbReference type="Proteomes" id="UP000241854">
    <property type="component" value="Chromosome"/>
</dbReference>
<dbReference type="SUPFAM" id="SSF53335">
    <property type="entry name" value="S-adenosyl-L-methionine-dependent methyltransferases"/>
    <property type="match status" value="1"/>
</dbReference>
<dbReference type="GO" id="GO:0008168">
    <property type="term" value="F:methyltransferase activity"/>
    <property type="evidence" value="ECO:0007669"/>
    <property type="project" value="UniProtKB-KW"/>
</dbReference>
<organism evidence="1 2">
    <name type="scientific">Campylobacter concisus</name>
    <dbReference type="NCBI Taxonomy" id="199"/>
    <lineage>
        <taxon>Bacteria</taxon>
        <taxon>Pseudomonadati</taxon>
        <taxon>Campylobacterota</taxon>
        <taxon>Epsilonproteobacteria</taxon>
        <taxon>Campylobacterales</taxon>
        <taxon>Campylobacteraceae</taxon>
        <taxon>Campylobacter</taxon>
    </lineage>
</organism>
<proteinExistence type="predicted"/>
<dbReference type="Gene3D" id="3.40.50.150">
    <property type="entry name" value="Vaccinia Virus protein VP39"/>
    <property type="match status" value="1"/>
</dbReference>
<evidence type="ECO:0000313" key="2">
    <source>
        <dbReference type="Proteomes" id="UP000241854"/>
    </source>
</evidence>
<protein>
    <submittedName>
        <fullName evidence="1">SAM-dependent methyltransferase</fullName>
    </submittedName>
</protein>